<dbReference type="AlphaFoldDB" id="A0A368Q396"/>
<gene>
    <name evidence="1" type="ORF">SETIT_2G255800v2</name>
</gene>
<reference evidence="1" key="2">
    <citation type="submission" date="2015-07" db="EMBL/GenBank/DDBJ databases">
        <authorList>
            <person name="Noorani M."/>
        </authorList>
    </citation>
    <scope>NUCLEOTIDE SEQUENCE</scope>
    <source>
        <strain evidence="1">Yugu1</strain>
    </source>
</reference>
<organism evidence="1">
    <name type="scientific">Setaria italica</name>
    <name type="common">Foxtail millet</name>
    <name type="synonym">Panicum italicum</name>
    <dbReference type="NCBI Taxonomy" id="4555"/>
    <lineage>
        <taxon>Eukaryota</taxon>
        <taxon>Viridiplantae</taxon>
        <taxon>Streptophyta</taxon>
        <taxon>Embryophyta</taxon>
        <taxon>Tracheophyta</taxon>
        <taxon>Spermatophyta</taxon>
        <taxon>Magnoliopsida</taxon>
        <taxon>Liliopsida</taxon>
        <taxon>Poales</taxon>
        <taxon>Poaceae</taxon>
        <taxon>PACMAD clade</taxon>
        <taxon>Panicoideae</taxon>
        <taxon>Panicodae</taxon>
        <taxon>Paniceae</taxon>
        <taxon>Cenchrinae</taxon>
        <taxon>Setaria</taxon>
    </lineage>
</organism>
<dbReference type="EMBL" id="CM003529">
    <property type="protein sequence ID" value="RCV12273.1"/>
    <property type="molecule type" value="Genomic_DNA"/>
</dbReference>
<proteinExistence type="predicted"/>
<evidence type="ECO:0000313" key="1">
    <source>
        <dbReference type="EMBL" id="RCV12274.1"/>
    </source>
</evidence>
<reference evidence="1" key="1">
    <citation type="journal article" date="2012" name="Nat. Biotechnol.">
        <title>Reference genome sequence of the model plant Setaria.</title>
        <authorList>
            <person name="Bennetzen J.L."/>
            <person name="Schmutz J."/>
            <person name="Wang H."/>
            <person name="Percifield R."/>
            <person name="Hawkins J."/>
            <person name="Pontaroli A.C."/>
            <person name="Estep M."/>
            <person name="Feng L."/>
            <person name="Vaughn J.N."/>
            <person name="Grimwood J."/>
            <person name="Jenkins J."/>
            <person name="Barry K."/>
            <person name="Lindquist E."/>
            <person name="Hellsten U."/>
            <person name="Deshpande S."/>
            <person name="Wang X."/>
            <person name="Wu X."/>
            <person name="Mitros T."/>
            <person name="Triplett J."/>
            <person name="Yang X."/>
            <person name="Ye C.Y."/>
            <person name="Mauro-Herrera M."/>
            <person name="Wang L."/>
            <person name="Li P."/>
            <person name="Sharma M."/>
            <person name="Sharma R."/>
            <person name="Ronald P.C."/>
            <person name="Panaud O."/>
            <person name="Kellogg E.A."/>
            <person name="Brutnell T.P."/>
            <person name="Doust A.N."/>
            <person name="Tuskan G.A."/>
            <person name="Rokhsar D."/>
            <person name="Devos K.M."/>
        </authorList>
    </citation>
    <scope>NUCLEOTIDE SEQUENCE [LARGE SCALE GENOMIC DNA]</scope>
    <source>
        <strain evidence="1">Yugu1</strain>
    </source>
</reference>
<sequence length="51" mass="5882">MMKPTMTLKIRKEEVHKDELSIEVSTNKNKTQDGEMESQLYGYSFGALEKS</sequence>
<name>A0A368Q396_SETIT</name>
<protein>
    <submittedName>
        <fullName evidence="1">Uncharacterized protein</fullName>
    </submittedName>
</protein>
<dbReference type="EMBL" id="CM003529">
    <property type="protein sequence ID" value="RCV12274.1"/>
    <property type="molecule type" value="Genomic_DNA"/>
</dbReference>
<accession>A0A368Q396</accession>